<feature type="non-terminal residue" evidence="1">
    <location>
        <position position="1"/>
    </location>
</feature>
<gene>
    <name evidence="1" type="ORF">ACOLOM_LOCUS1050</name>
</gene>
<dbReference type="EMBL" id="CAJVPT010001164">
    <property type="protein sequence ID" value="CAG8458055.1"/>
    <property type="molecule type" value="Genomic_DNA"/>
</dbReference>
<organism evidence="1 2">
    <name type="scientific">Acaulospora colombiana</name>
    <dbReference type="NCBI Taxonomy" id="27376"/>
    <lineage>
        <taxon>Eukaryota</taxon>
        <taxon>Fungi</taxon>
        <taxon>Fungi incertae sedis</taxon>
        <taxon>Mucoromycota</taxon>
        <taxon>Glomeromycotina</taxon>
        <taxon>Glomeromycetes</taxon>
        <taxon>Diversisporales</taxon>
        <taxon>Acaulosporaceae</taxon>
        <taxon>Acaulospora</taxon>
    </lineage>
</organism>
<reference evidence="1" key="1">
    <citation type="submission" date="2021-06" db="EMBL/GenBank/DDBJ databases">
        <authorList>
            <person name="Kallberg Y."/>
            <person name="Tangrot J."/>
            <person name="Rosling A."/>
        </authorList>
    </citation>
    <scope>NUCLEOTIDE SEQUENCE</scope>
    <source>
        <strain evidence="1">CL356</strain>
    </source>
</reference>
<sequence>KDQEKTSKMDIELAEKIEQGLVQEVRRLKEKVKELEVNKIELERNIEILTGQVHPKVEEDFIIVE</sequence>
<dbReference type="Proteomes" id="UP000789525">
    <property type="component" value="Unassembled WGS sequence"/>
</dbReference>
<protein>
    <submittedName>
        <fullName evidence="1">950_t:CDS:1</fullName>
    </submittedName>
</protein>
<accession>A0ACA9K8I1</accession>
<evidence type="ECO:0000313" key="2">
    <source>
        <dbReference type="Proteomes" id="UP000789525"/>
    </source>
</evidence>
<name>A0ACA9K8I1_9GLOM</name>
<comment type="caution">
    <text evidence="1">The sequence shown here is derived from an EMBL/GenBank/DDBJ whole genome shotgun (WGS) entry which is preliminary data.</text>
</comment>
<evidence type="ECO:0000313" key="1">
    <source>
        <dbReference type="EMBL" id="CAG8458055.1"/>
    </source>
</evidence>
<proteinExistence type="predicted"/>
<keyword evidence="2" id="KW-1185">Reference proteome</keyword>